<sequence>MSIAHRAGYSVRSIFERFPDLHALRVAATDDAMMRVSAQVAGTPMVGNRAERIGLHVRTRGRVCDEWLPLWRALNANQGDSADLKSRIRLIRELVIRRLEEVYTPELSTLGEGERRQTVLALEALVDFESWARMREHFALSFEDACGVWTRAIDRLLPETPPVS</sequence>
<proteinExistence type="predicted"/>
<comment type="caution">
    <text evidence="1">The sequence shown here is derived from an EMBL/GenBank/DDBJ whole genome shotgun (WGS) entry which is preliminary data.</text>
</comment>
<protein>
    <submittedName>
        <fullName evidence="1">Uncharacterized protein</fullName>
    </submittedName>
</protein>
<evidence type="ECO:0000313" key="2">
    <source>
        <dbReference type="Proteomes" id="UP001198862"/>
    </source>
</evidence>
<evidence type="ECO:0000313" key="1">
    <source>
        <dbReference type="EMBL" id="MCC8427454.1"/>
    </source>
</evidence>
<dbReference type="EMBL" id="JAJISD010000001">
    <property type="protein sequence ID" value="MCC8427454.1"/>
    <property type="molecule type" value="Genomic_DNA"/>
</dbReference>
<dbReference type="Proteomes" id="UP001198862">
    <property type="component" value="Unassembled WGS sequence"/>
</dbReference>
<gene>
    <name evidence="1" type="ORF">LJ725_00620</name>
</gene>
<reference evidence="1 2" key="1">
    <citation type="submission" date="2021-11" db="EMBL/GenBank/DDBJ databases">
        <authorList>
            <person name="Lee D.-H."/>
            <person name="Kim S.-B."/>
        </authorList>
    </citation>
    <scope>NUCLEOTIDE SEQUENCE [LARGE SCALE GENOMIC DNA]</scope>
    <source>
        <strain evidence="1 2">KCTC 52223</strain>
    </source>
</reference>
<organism evidence="1 2">
    <name type="scientific">Reyranella aquatilis</name>
    <dbReference type="NCBI Taxonomy" id="2035356"/>
    <lineage>
        <taxon>Bacteria</taxon>
        <taxon>Pseudomonadati</taxon>
        <taxon>Pseudomonadota</taxon>
        <taxon>Alphaproteobacteria</taxon>
        <taxon>Hyphomicrobiales</taxon>
        <taxon>Reyranellaceae</taxon>
        <taxon>Reyranella</taxon>
    </lineage>
</organism>
<name>A0ABS8KN43_9HYPH</name>
<accession>A0ABS8KN43</accession>
<keyword evidence="2" id="KW-1185">Reference proteome</keyword>
<dbReference type="Gene3D" id="1.10.357.10">
    <property type="entry name" value="Tetracycline Repressor, domain 2"/>
    <property type="match status" value="1"/>
</dbReference>
<dbReference type="RefSeq" id="WP_230548688.1">
    <property type="nucleotide sequence ID" value="NZ_JAJISD010000001.1"/>
</dbReference>